<dbReference type="AlphaFoldDB" id="A0A561B8X2"/>
<evidence type="ECO:0000313" key="3">
    <source>
        <dbReference type="Proteomes" id="UP000318380"/>
    </source>
</evidence>
<evidence type="ECO:0000313" key="2">
    <source>
        <dbReference type="EMBL" id="TWD75310.1"/>
    </source>
</evidence>
<dbReference type="Pfam" id="PF01636">
    <property type="entry name" value="APH"/>
    <property type="match status" value="1"/>
</dbReference>
<gene>
    <name evidence="2" type="ORF">FB561_6748</name>
</gene>
<dbReference type="RefSeq" id="WP_202880985.1">
    <property type="nucleotide sequence ID" value="NZ_VIVK01000002.1"/>
</dbReference>
<dbReference type="Proteomes" id="UP000318380">
    <property type="component" value="Unassembled WGS sequence"/>
</dbReference>
<organism evidence="2 3">
    <name type="scientific">Kribbella amoyensis</name>
    <dbReference type="NCBI Taxonomy" id="996641"/>
    <lineage>
        <taxon>Bacteria</taxon>
        <taxon>Bacillati</taxon>
        <taxon>Actinomycetota</taxon>
        <taxon>Actinomycetes</taxon>
        <taxon>Propionibacteriales</taxon>
        <taxon>Kribbellaceae</taxon>
        <taxon>Kribbella</taxon>
    </lineage>
</organism>
<dbReference type="SUPFAM" id="SSF56112">
    <property type="entry name" value="Protein kinase-like (PK-like)"/>
    <property type="match status" value="1"/>
</dbReference>
<proteinExistence type="predicted"/>
<dbReference type="Gene3D" id="3.90.1200.10">
    <property type="match status" value="1"/>
</dbReference>
<feature type="domain" description="Aminoglycoside phosphotransferase" evidence="1">
    <location>
        <begin position="13"/>
        <end position="253"/>
    </location>
</feature>
<keyword evidence="3" id="KW-1185">Reference proteome</keyword>
<dbReference type="InterPro" id="IPR002575">
    <property type="entry name" value="Aminoglycoside_PTrfase"/>
</dbReference>
<sequence length="294" mass="31795">MRLFDAYAQGPVRPIGQGMEGAVHDLGGDLVGKRWFTRTATEVLPLQAFGHELLGQRLPFRTPDLRAVATEDGRAVSVEAKLAGRPLDQALADGSVTQEQGFDAFAEVVRALGRTEAGPATAALPMLDEPFRKPWGEAFADLVLRRAQLSRSLLEDAVDGFAGLLDQVARRLPEIVVETPRVVHGDICPPNLLVGDTGRLTAVLDWGFLTTAGDNTFDAATAAGFYDMYGPDARTVDDELLARFEADGHSRERMLLYRAAYAITTATVYNADGSDGHFAWCVGNLNRPDVRAAL</sequence>
<reference evidence="2 3" key="1">
    <citation type="submission" date="2019-06" db="EMBL/GenBank/DDBJ databases">
        <title>Sequencing the genomes of 1000 actinobacteria strains.</title>
        <authorList>
            <person name="Klenk H.-P."/>
        </authorList>
    </citation>
    <scope>NUCLEOTIDE SEQUENCE [LARGE SCALE GENOMIC DNA]</scope>
    <source>
        <strain evidence="2 3">DSM 24683</strain>
    </source>
</reference>
<dbReference type="PANTHER" id="PTHR21310">
    <property type="entry name" value="AMINOGLYCOSIDE PHOSPHOTRANSFERASE-RELATED-RELATED"/>
    <property type="match status" value="1"/>
</dbReference>
<protein>
    <submittedName>
        <fullName evidence="2">Phosphotransferase family enzyme</fullName>
    </submittedName>
</protein>
<evidence type="ECO:0000259" key="1">
    <source>
        <dbReference type="Pfam" id="PF01636"/>
    </source>
</evidence>
<dbReference type="InterPro" id="IPR011009">
    <property type="entry name" value="Kinase-like_dom_sf"/>
</dbReference>
<name>A0A561B8X2_9ACTN</name>
<accession>A0A561B8X2</accession>
<dbReference type="EMBL" id="VIVK01000002">
    <property type="protein sequence ID" value="TWD75310.1"/>
    <property type="molecule type" value="Genomic_DNA"/>
</dbReference>
<dbReference type="GO" id="GO:0016740">
    <property type="term" value="F:transferase activity"/>
    <property type="evidence" value="ECO:0007669"/>
    <property type="project" value="UniProtKB-KW"/>
</dbReference>
<dbReference type="InterPro" id="IPR051678">
    <property type="entry name" value="AGP_Transferase"/>
</dbReference>
<keyword evidence="2" id="KW-0808">Transferase</keyword>
<comment type="caution">
    <text evidence="2">The sequence shown here is derived from an EMBL/GenBank/DDBJ whole genome shotgun (WGS) entry which is preliminary data.</text>
</comment>